<gene>
    <name evidence="1" type="ORF">METSCH_B10140</name>
</gene>
<protein>
    <submittedName>
        <fullName evidence="1">Uncharacterized protein</fullName>
    </submittedName>
</protein>
<name>A0A4P6XKD2_9ASCO</name>
<proteinExistence type="predicted"/>
<accession>A0A4P6XKD2</accession>
<reference evidence="2" key="1">
    <citation type="submission" date="2019-03" db="EMBL/GenBank/DDBJ databases">
        <title>Snf2 controls pulcherriminic acid biosynthesis and connects pigmentation and antifungal activity of the yeast Metschnikowia pulcherrima.</title>
        <authorList>
            <person name="Gore-Lloyd D."/>
            <person name="Sumann I."/>
            <person name="Brachmann A.O."/>
            <person name="Schneeberger K."/>
            <person name="Ortiz-Merino R.A."/>
            <person name="Moreno-Beltran M."/>
            <person name="Schlaefli M."/>
            <person name="Kirner P."/>
            <person name="Santos Kron A."/>
            <person name="Wolfe K.H."/>
            <person name="Piel J."/>
            <person name="Ahrens C.H."/>
            <person name="Henk D."/>
            <person name="Freimoser F.M."/>
        </authorList>
    </citation>
    <scope>NUCLEOTIDE SEQUENCE [LARGE SCALE GENOMIC DNA]</scope>
    <source>
        <strain evidence="2">APC 1.2</strain>
    </source>
</reference>
<organism evidence="1 2">
    <name type="scientific">Metschnikowia aff. pulcherrima</name>
    <dbReference type="NCBI Taxonomy" id="2163413"/>
    <lineage>
        <taxon>Eukaryota</taxon>
        <taxon>Fungi</taxon>
        <taxon>Dikarya</taxon>
        <taxon>Ascomycota</taxon>
        <taxon>Saccharomycotina</taxon>
        <taxon>Pichiomycetes</taxon>
        <taxon>Metschnikowiaceae</taxon>
        <taxon>Metschnikowia</taxon>
    </lineage>
</organism>
<dbReference type="Proteomes" id="UP000292447">
    <property type="component" value="Chromosome II"/>
</dbReference>
<evidence type="ECO:0000313" key="1">
    <source>
        <dbReference type="EMBL" id="QBM87802.1"/>
    </source>
</evidence>
<evidence type="ECO:0000313" key="2">
    <source>
        <dbReference type="Proteomes" id="UP000292447"/>
    </source>
</evidence>
<keyword evidence="2" id="KW-1185">Reference proteome</keyword>
<dbReference type="EMBL" id="CP034457">
    <property type="protein sequence ID" value="QBM87802.1"/>
    <property type="molecule type" value="Genomic_DNA"/>
</dbReference>
<sequence>MKLPVMLLRLNLLAIIAFMLILISANVTRDLIQSSLINYESNFSKDSVTHDVTHAETLVSRNAISLSHQTIDHENAGWQTAEGMLDKFLTRLKAFIKKRKFDYIQFEAESEKLENRLSDIDNLIYSATPAEKRTARFRELSFRVKFAWHVLGEMSSTVSELVYYGESNATGHRLVLRIIELNIALYALLDVRGHIDLQVKHLARKVFLAWREVIVWDSQLENTNGVLSELRQVFTKHKELAEKKIRALVVQLPDDFGC</sequence>
<dbReference type="AlphaFoldDB" id="A0A4P6XKD2"/>